<name>A0A3L6LI36_9TRYP</name>
<reference evidence="1" key="1">
    <citation type="submission" date="2018-09" db="EMBL/GenBank/DDBJ databases">
        <title>whole genome sequence of T. equiperdum IVM-t1 strain.</title>
        <authorList>
            <person name="Suganuma K."/>
        </authorList>
    </citation>
    <scope>NUCLEOTIDE SEQUENCE [LARGE SCALE GENOMIC DNA]</scope>
    <source>
        <strain evidence="1">IVM-t1</strain>
    </source>
</reference>
<accession>A0A3L6LI36</accession>
<protein>
    <submittedName>
        <fullName evidence="1">Uncharacterized protein</fullName>
    </submittedName>
</protein>
<comment type="caution">
    <text evidence="1">The sequence shown here is derived from an EMBL/GenBank/DDBJ whole genome shotgun (WGS) entry which is preliminary data.</text>
</comment>
<gene>
    <name evidence="1" type="ORF">DPX39_010023300</name>
</gene>
<dbReference type="AlphaFoldDB" id="A0A3L6LI36"/>
<proteinExistence type="predicted"/>
<sequence length="31" mass="3716">MKFTPFGISCLEYVWSATDFFCRLFVLSFLF</sequence>
<dbReference type="Proteomes" id="UP000266743">
    <property type="component" value="Chromosome 1"/>
</dbReference>
<organism evidence="1">
    <name type="scientific">Trypanosoma brucei equiperdum</name>
    <dbReference type="NCBI Taxonomy" id="630700"/>
    <lineage>
        <taxon>Eukaryota</taxon>
        <taxon>Discoba</taxon>
        <taxon>Euglenozoa</taxon>
        <taxon>Kinetoplastea</taxon>
        <taxon>Metakinetoplastina</taxon>
        <taxon>Trypanosomatida</taxon>
        <taxon>Trypanosomatidae</taxon>
        <taxon>Trypanosoma</taxon>
    </lineage>
</organism>
<evidence type="ECO:0000313" key="1">
    <source>
        <dbReference type="EMBL" id="RHW74280.1"/>
    </source>
</evidence>
<dbReference type="EMBL" id="QSBY01000001">
    <property type="protein sequence ID" value="RHW74280.1"/>
    <property type="molecule type" value="Genomic_DNA"/>
</dbReference>